<feature type="transmembrane region" description="Helical" evidence="1">
    <location>
        <begin position="187"/>
        <end position="207"/>
    </location>
</feature>
<keyword evidence="3" id="KW-1185">Reference proteome</keyword>
<keyword evidence="1" id="KW-0472">Membrane</keyword>
<evidence type="ECO:0000256" key="1">
    <source>
        <dbReference type="SAM" id="Phobius"/>
    </source>
</evidence>
<sequence>MKKDELLLTVFICFQFLLLFPGILSIKRLITQNKKKIDKSYHNLFYFCIFVGTWGLFFTVVYYEVNDQKMELTIVYWVFISIIFYGVCILIVIQANLFYNCKFQDEKKANKKTKKVLVGLTTIFVLLLALHFIKTMKMSKTTKLYLNLAQDVITIFPIALTFYYYFKVRSFIKSISYELVTKQIQKLFWVVVVYSLLILLEYIFFLIEHWQGLPLVWEIIYLMILFLLNTIPPFLIIISVFKPANYNSDQLVPIENSSDVDLEEMEIEN</sequence>
<keyword evidence="1" id="KW-0812">Transmembrane</keyword>
<gene>
    <name evidence="2" type="ORF">M0813_28061</name>
</gene>
<evidence type="ECO:0000313" key="2">
    <source>
        <dbReference type="EMBL" id="KAJ6236306.1"/>
    </source>
</evidence>
<feature type="transmembrane region" description="Helical" evidence="1">
    <location>
        <begin position="44"/>
        <end position="62"/>
    </location>
</feature>
<accession>A0ABQ8XUN0</accession>
<evidence type="ECO:0008006" key="4">
    <source>
        <dbReference type="Google" id="ProtNLM"/>
    </source>
</evidence>
<dbReference type="EMBL" id="JAOAOG010000245">
    <property type="protein sequence ID" value="KAJ6236306.1"/>
    <property type="molecule type" value="Genomic_DNA"/>
</dbReference>
<comment type="caution">
    <text evidence="2">The sequence shown here is derived from an EMBL/GenBank/DDBJ whole genome shotgun (WGS) entry which is preliminary data.</text>
</comment>
<proteinExistence type="predicted"/>
<feature type="transmembrane region" description="Helical" evidence="1">
    <location>
        <begin position="219"/>
        <end position="241"/>
    </location>
</feature>
<feature type="transmembrane region" description="Helical" evidence="1">
    <location>
        <begin position="116"/>
        <end position="133"/>
    </location>
</feature>
<evidence type="ECO:0000313" key="3">
    <source>
        <dbReference type="Proteomes" id="UP001150062"/>
    </source>
</evidence>
<protein>
    <recommendedName>
        <fullName evidence="4">THH1/TOM1/TOM3 domain-containing protein</fullName>
    </recommendedName>
</protein>
<name>A0ABQ8XUN0_9EUKA</name>
<feature type="transmembrane region" description="Helical" evidence="1">
    <location>
        <begin position="74"/>
        <end position="95"/>
    </location>
</feature>
<feature type="transmembrane region" description="Helical" evidence="1">
    <location>
        <begin position="6"/>
        <end position="24"/>
    </location>
</feature>
<reference evidence="2" key="1">
    <citation type="submission" date="2022-08" db="EMBL/GenBank/DDBJ databases">
        <title>Novel sulfate-reducing endosymbionts in the free-living metamonad Anaeramoeba.</title>
        <authorList>
            <person name="Jerlstrom-Hultqvist J."/>
            <person name="Cepicka I."/>
            <person name="Gallot-Lavallee L."/>
            <person name="Salas-Leiva D."/>
            <person name="Curtis B.A."/>
            <person name="Zahonova K."/>
            <person name="Pipaliya S."/>
            <person name="Dacks J."/>
            <person name="Roger A.J."/>
        </authorList>
    </citation>
    <scope>NUCLEOTIDE SEQUENCE</scope>
    <source>
        <strain evidence="2">Schooner1</strain>
    </source>
</reference>
<dbReference type="Proteomes" id="UP001150062">
    <property type="component" value="Unassembled WGS sequence"/>
</dbReference>
<keyword evidence="1" id="KW-1133">Transmembrane helix</keyword>
<organism evidence="2 3">
    <name type="scientific">Anaeramoeba flamelloides</name>
    <dbReference type="NCBI Taxonomy" id="1746091"/>
    <lineage>
        <taxon>Eukaryota</taxon>
        <taxon>Metamonada</taxon>
        <taxon>Anaeramoebidae</taxon>
        <taxon>Anaeramoeba</taxon>
    </lineage>
</organism>
<feature type="transmembrane region" description="Helical" evidence="1">
    <location>
        <begin position="145"/>
        <end position="166"/>
    </location>
</feature>